<dbReference type="eggNOG" id="KOG0524">
    <property type="taxonomic scope" value="Eukaryota"/>
</dbReference>
<protein>
    <recommendedName>
        <fullName evidence="10">Pyruvate dehydrogenase E1 component subunit beta</fullName>
        <ecNumber evidence="10">1.2.4.1</ecNumber>
    </recommendedName>
</protein>
<name>W9YFG0_9EURO</name>
<reference evidence="12 13" key="1">
    <citation type="submission" date="2013-03" db="EMBL/GenBank/DDBJ databases">
        <title>The Genome Sequence of Capronia epimyces CBS 606.96.</title>
        <authorList>
            <consortium name="The Broad Institute Genomics Platform"/>
            <person name="Cuomo C."/>
            <person name="de Hoog S."/>
            <person name="Gorbushina A."/>
            <person name="Walker B."/>
            <person name="Young S.K."/>
            <person name="Zeng Q."/>
            <person name="Gargeya S."/>
            <person name="Fitzgerald M."/>
            <person name="Haas B."/>
            <person name="Abouelleil A."/>
            <person name="Allen A.W."/>
            <person name="Alvarado L."/>
            <person name="Arachchi H.M."/>
            <person name="Berlin A.M."/>
            <person name="Chapman S.B."/>
            <person name="Gainer-Dewar J."/>
            <person name="Goldberg J."/>
            <person name="Griggs A."/>
            <person name="Gujja S."/>
            <person name="Hansen M."/>
            <person name="Howarth C."/>
            <person name="Imamovic A."/>
            <person name="Ireland A."/>
            <person name="Larimer J."/>
            <person name="McCowan C."/>
            <person name="Murphy C."/>
            <person name="Pearson M."/>
            <person name="Poon T.W."/>
            <person name="Priest M."/>
            <person name="Roberts A."/>
            <person name="Saif S."/>
            <person name="Shea T."/>
            <person name="Sisk P."/>
            <person name="Sykes S."/>
            <person name="Wortman J."/>
            <person name="Nusbaum C."/>
            <person name="Birren B."/>
        </authorList>
    </citation>
    <scope>NUCLEOTIDE SEQUENCE [LARGE SCALE GENOMIC DNA]</scope>
    <source>
        <strain evidence="12 13">CBS 606.96</strain>
    </source>
</reference>
<dbReference type="GeneID" id="19171427"/>
<evidence type="ECO:0000313" key="12">
    <source>
        <dbReference type="EMBL" id="EXJ81039.1"/>
    </source>
</evidence>
<keyword evidence="6 10" id="KW-0560">Oxidoreductase</keyword>
<organism evidence="12 13">
    <name type="scientific">Capronia epimyces CBS 606.96</name>
    <dbReference type="NCBI Taxonomy" id="1182542"/>
    <lineage>
        <taxon>Eukaryota</taxon>
        <taxon>Fungi</taxon>
        <taxon>Dikarya</taxon>
        <taxon>Ascomycota</taxon>
        <taxon>Pezizomycotina</taxon>
        <taxon>Eurotiomycetes</taxon>
        <taxon>Chaetothyriomycetidae</taxon>
        <taxon>Chaetothyriales</taxon>
        <taxon>Herpotrichiellaceae</taxon>
        <taxon>Capronia</taxon>
    </lineage>
</organism>
<keyword evidence="8" id="KW-0496">Mitochondrion</keyword>
<dbReference type="GO" id="GO:0004739">
    <property type="term" value="F:pyruvate dehydrogenase (acetyl-transferring) activity"/>
    <property type="evidence" value="ECO:0007669"/>
    <property type="project" value="UniProtKB-UniRule"/>
</dbReference>
<evidence type="ECO:0000259" key="11">
    <source>
        <dbReference type="SMART" id="SM00861"/>
    </source>
</evidence>
<evidence type="ECO:0000256" key="8">
    <source>
        <dbReference type="ARBA" id="ARBA00023128"/>
    </source>
</evidence>
<evidence type="ECO:0000256" key="7">
    <source>
        <dbReference type="ARBA" id="ARBA00023052"/>
    </source>
</evidence>
<dbReference type="SUPFAM" id="SSF52922">
    <property type="entry name" value="TK C-terminal domain-like"/>
    <property type="match status" value="1"/>
</dbReference>
<dbReference type="RefSeq" id="XP_007735627.1">
    <property type="nucleotide sequence ID" value="XM_007737437.1"/>
</dbReference>
<dbReference type="GO" id="GO:0046872">
    <property type="term" value="F:metal ion binding"/>
    <property type="evidence" value="ECO:0007669"/>
    <property type="project" value="UniProtKB-KW"/>
</dbReference>
<evidence type="ECO:0000256" key="1">
    <source>
        <dbReference type="ARBA" id="ARBA00001964"/>
    </source>
</evidence>
<dbReference type="SUPFAM" id="SSF52518">
    <property type="entry name" value="Thiamin diphosphate-binding fold (THDP-binding)"/>
    <property type="match status" value="1"/>
</dbReference>
<dbReference type="GO" id="GO:0045254">
    <property type="term" value="C:pyruvate dehydrogenase complex"/>
    <property type="evidence" value="ECO:0007669"/>
    <property type="project" value="EnsemblFungi"/>
</dbReference>
<evidence type="ECO:0000256" key="5">
    <source>
        <dbReference type="ARBA" id="ARBA00022958"/>
    </source>
</evidence>
<keyword evidence="5" id="KW-0630">Potassium</keyword>
<dbReference type="Gene3D" id="3.40.50.970">
    <property type="match status" value="1"/>
</dbReference>
<dbReference type="EC" id="1.2.4.1" evidence="10"/>
<evidence type="ECO:0000256" key="4">
    <source>
        <dbReference type="ARBA" id="ARBA00022946"/>
    </source>
</evidence>
<evidence type="ECO:0000256" key="10">
    <source>
        <dbReference type="RuleBase" id="RU364074"/>
    </source>
</evidence>
<comment type="caution">
    <text evidence="12">The sequence shown here is derived from an EMBL/GenBank/DDBJ whole genome shotgun (WGS) entry which is preliminary data.</text>
</comment>
<comment type="cofactor">
    <cofactor evidence="1 10">
        <name>thiamine diphosphate</name>
        <dbReference type="ChEBI" id="CHEBI:58937"/>
    </cofactor>
</comment>
<dbReference type="Pfam" id="PF02779">
    <property type="entry name" value="Transket_pyr"/>
    <property type="match status" value="1"/>
</dbReference>
<comment type="subcellular location">
    <subcellularLocation>
        <location evidence="2">Mitochondrion</location>
    </subcellularLocation>
</comment>
<evidence type="ECO:0000313" key="13">
    <source>
        <dbReference type="Proteomes" id="UP000019478"/>
    </source>
</evidence>
<dbReference type="NCBIfam" id="NF006667">
    <property type="entry name" value="PRK09212.1"/>
    <property type="match status" value="1"/>
</dbReference>
<evidence type="ECO:0000256" key="9">
    <source>
        <dbReference type="ARBA" id="ARBA00023317"/>
    </source>
</evidence>
<comment type="catalytic activity">
    <reaction evidence="10">
        <text>N(6)-[(R)-lipoyl]-L-lysyl-[protein] + pyruvate + H(+) = N(6)-[(R)-S(8)-acetyldihydrolipoyl]-L-lysyl-[protein] + CO2</text>
        <dbReference type="Rhea" id="RHEA:19189"/>
        <dbReference type="Rhea" id="RHEA-COMP:10474"/>
        <dbReference type="Rhea" id="RHEA-COMP:10478"/>
        <dbReference type="ChEBI" id="CHEBI:15361"/>
        <dbReference type="ChEBI" id="CHEBI:15378"/>
        <dbReference type="ChEBI" id="CHEBI:16526"/>
        <dbReference type="ChEBI" id="CHEBI:83099"/>
        <dbReference type="ChEBI" id="CHEBI:83111"/>
        <dbReference type="EC" id="1.2.4.1"/>
    </reaction>
</comment>
<dbReference type="Pfam" id="PF02780">
    <property type="entry name" value="Transketolase_C"/>
    <property type="match status" value="1"/>
</dbReference>
<dbReference type="InterPro" id="IPR009014">
    <property type="entry name" value="Transketo_C/PFOR_II"/>
</dbReference>
<dbReference type="Gene3D" id="3.40.50.920">
    <property type="match status" value="1"/>
</dbReference>
<dbReference type="OrthoDB" id="10266385at2759"/>
<keyword evidence="3" id="KW-0479">Metal-binding</keyword>
<evidence type="ECO:0000256" key="6">
    <source>
        <dbReference type="ARBA" id="ARBA00023002"/>
    </source>
</evidence>
<feature type="domain" description="Transketolase-like pyrimidine-binding" evidence="11">
    <location>
        <begin position="50"/>
        <end position="225"/>
    </location>
</feature>
<dbReference type="EMBL" id="AMGY01000006">
    <property type="protein sequence ID" value="EXJ81039.1"/>
    <property type="molecule type" value="Genomic_DNA"/>
</dbReference>
<sequence length="376" mass="40511">MSVSRLLRPASRLLSQRPAGSSLLRPAFRRVAPISLPTIRGYASESSQTFTVRDALNEALAEELEANDKVFVIGEEVAQYNGAYKVTKGLLDRFGPKRVIDTPITESGFCGLAVGAALAGLQPVCEFMTMNFAMQAIDQIINSAAKTHYMSGGIQPCPIVFRGPNGFAAGVAAQHSQDYSAWYGSIPGLKVVAPWSAEDAKGLLKAAIRDPNPVVVLENELLYGQAFPMSAEAQKNDFVIPFGKAKIERPGKDLTIVTLSRCVGLSLEAAEQLKKNYGVEAEVINLRSVKPLDVEAIVKSIKKTGHLLAVESGFPSFGVSSEILALGCEYAFDYLQAPPVRVTGAEVPTPYAQKLEEMAFPQVDTITTYAAKLLRV</sequence>
<dbReference type="PANTHER" id="PTHR11624">
    <property type="entry name" value="DEHYDROGENASE RELATED"/>
    <property type="match status" value="1"/>
</dbReference>
<dbReference type="FunFam" id="3.40.50.920:FF:000001">
    <property type="entry name" value="Pyruvate dehydrogenase E1 beta subunit"/>
    <property type="match status" value="1"/>
</dbReference>
<dbReference type="GO" id="GO:0042645">
    <property type="term" value="C:mitochondrial nucleoid"/>
    <property type="evidence" value="ECO:0007669"/>
    <property type="project" value="EnsemblFungi"/>
</dbReference>
<dbReference type="CDD" id="cd07036">
    <property type="entry name" value="TPP_PYR_E1-PDHc-beta_like"/>
    <property type="match status" value="1"/>
</dbReference>
<dbReference type="PANTHER" id="PTHR11624:SF96">
    <property type="entry name" value="PYRUVATE DEHYDROGENASE E1 COMPONENT SUBUNIT BETA, MITOCHONDRIAL"/>
    <property type="match status" value="1"/>
</dbReference>
<dbReference type="GO" id="GO:0006086">
    <property type="term" value="P:pyruvate decarboxylation to acetyl-CoA"/>
    <property type="evidence" value="ECO:0007669"/>
    <property type="project" value="EnsemblFungi"/>
</dbReference>
<gene>
    <name evidence="12" type="ORF">A1O3_07327</name>
</gene>
<dbReference type="AlphaFoldDB" id="W9YFG0"/>
<dbReference type="InterPro" id="IPR005475">
    <property type="entry name" value="Transketolase-like_Pyr-bd"/>
</dbReference>
<dbReference type="InterPro" id="IPR027110">
    <property type="entry name" value="PDHB_mito-type"/>
</dbReference>
<dbReference type="InterPro" id="IPR029061">
    <property type="entry name" value="THDP-binding"/>
</dbReference>
<keyword evidence="7 10" id="KW-0786">Thiamine pyrophosphate</keyword>
<accession>W9YFG0</accession>
<dbReference type="Proteomes" id="UP000019478">
    <property type="component" value="Unassembled WGS sequence"/>
</dbReference>
<dbReference type="NCBIfam" id="NF008854">
    <property type="entry name" value="PRK11892.1"/>
    <property type="match status" value="1"/>
</dbReference>
<dbReference type="SMART" id="SM00861">
    <property type="entry name" value="Transket_pyr"/>
    <property type="match status" value="1"/>
</dbReference>
<proteinExistence type="predicted"/>
<keyword evidence="4" id="KW-0809">Transit peptide</keyword>
<comment type="function">
    <text evidence="10">The pyruvate dehydrogenase complex catalyzes the overall conversion of pyruvate to acetyl-CoA and CO2.</text>
</comment>
<dbReference type="FunFam" id="3.40.50.970:FF:000006">
    <property type="entry name" value="Pyruvate dehydrogenase E1 component subunit beta"/>
    <property type="match status" value="1"/>
</dbReference>
<keyword evidence="9 10" id="KW-0670">Pyruvate</keyword>
<dbReference type="HOGENOM" id="CLU_012907_1_1_1"/>
<keyword evidence="13" id="KW-1185">Reference proteome</keyword>
<evidence type="ECO:0000256" key="3">
    <source>
        <dbReference type="ARBA" id="ARBA00022723"/>
    </source>
</evidence>
<dbReference type="InterPro" id="IPR033248">
    <property type="entry name" value="Transketolase_C"/>
</dbReference>
<dbReference type="STRING" id="1182542.W9YFG0"/>
<evidence type="ECO:0000256" key="2">
    <source>
        <dbReference type="ARBA" id="ARBA00004173"/>
    </source>
</evidence>